<feature type="transmembrane region" description="Helical" evidence="5">
    <location>
        <begin position="177"/>
        <end position="205"/>
    </location>
</feature>
<evidence type="ECO:0000313" key="7">
    <source>
        <dbReference type="Proteomes" id="UP000317171"/>
    </source>
</evidence>
<keyword evidence="4 5" id="KW-0472">Membrane</keyword>
<name>A0A517RJP5_9PLAN</name>
<sequence>MTAASGSDKPPHGINRRRVVLGLLGLPVFIALFMFLPAGTWAWPKGWLFVLILLGVISAVFLVLQRVNPEVIVARSRFHEGTKPWDKILLSFYFPAMAAVLLVAALDDSRFHWFPVPWWVCGVGYALLLAGIGIVTWAEGVNKFFEVTVRIQTDRGHSVIDTGPYAIARHPGYVGGILHAIGMALSLGSLWALIPAGLASIVLIVRTQWEDQTLQEELNGYKEYAMRVRYKLIPGVW</sequence>
<keyword evidence="2 5" id="KW-0812">Transmembrane</keyword>
<comment type="subcellular location">
    <subcellularLocation>
        <location evidence="1">Endomembrane system</location>
        <topology evidence="1">Multi-pass membrane protein</topology>
    </subcellularLocation>
</comment>
<dbReference type="InterPro" id="IPR007318">
    <property type="entry name" value="Phopholipid_MeTrfase"/>
</dbReference>
<dbReference type="Pfam" id="PF04191">
    <property type="entry name" value="PEMT"/>
    <property type="match status" value="1"/>
</dbReference>
<dbReference type="GO" id="GO:0032259">
    <property type="term" value="P:methylation"/>
    <property type="evidence" value="ECO:0007669"/>
    <property type="project" value="UniProtKB-KW"/>
</dbReference>
<dbReference type="OrthoDB" id="272002at2"/>
<feature type="transmembrane region" description="Helical" evidence="5">
    <location>
        <begin position="20"/>
        <end position="41"/>
    </location>
</feature>
<evidence type="ECO:0000256" key="4">
    <source>
        <dbReference type="ARBA" id="ARBA00023136"/>
    </source>
</evidence>
<accession>A0A517RJP5</accession>
<feature type="transmembrane region" description="Helical" evidence="5">
    <location>
        <begin position="47"/>
        <end position="67"/>
    </location>
</feature>
<evidence type="ECO:0000256" key="2">
    <source>
        <dbReference type="ARBA" id="ARBA00022692"/>
    </source>
</evidence>
<evidence type="ECO:0000256" key="5">
    <source>
        <dbReference type="SAM" id="Phobius"/>
    </source>
</evidence>
<dbReference type="KEGG" id="gaz:Pan241w_42000"/>
<dbReference type="PANTHER" id="PTHR43847">
    <property type="entry name" value="BLL3993 PROTEIN"/>
    <property type="match status" value="1"/>
</dbReference>
<dbReference type="GO" id="GO:0012505">
    <property type="term" value="C:endomembrane system"/>
    <property type="evidence" value="ECO:0007669"/>
    <property type="project" value="UniProtKB-SubCell"/>
</dbReference>
<dbReference type="EMBL" id="CP036269">
    <property type="protein sequence ID" value="QDT44094.1"/>
    <property type="molecule type" value="Genomic_DNA"/>
</dbReference>
<organism evidence="6 7">
    <name type="scientific">Gimesia alba</name>
    <dbReference type="NCBI Taxonomy" id="2527973"/>
    <lineage>
        <taxon>Bacteria</taxon>
        <taxon>Pseudomonadati</taxon>
        <taxon>Planctomycetota</taxon>
        <taxon>Planctomycetia</taxon>
        <taxon>Planctomycetales</taxon>
        <taxon>Planctomycetaceae</taxon>
        <taxon>Gimesia</taxon>
    </lineage>
</organism>
<feature type="transmembrane region" description="Helical" evidence="5">
    <location>
        <begin position="117"/>
        <end position="138"/>
    </location>
</feature>
<evidence type="ECO:0000256" key="1">
    <source>
        <dbReference type="ARBA" id="ARBA00004127"/>
    </source>
</evidence>
<dbReference type="PANTHER" id="PTHR43847:SF1">
    <property type="entry name" value="BLL3993 PROTEIN"/>
    <property type="match status" value="1"/>
</dbReference>
<dbReference type="AlphaFoldDB" id="A0A517RJP5"/>
<keyword evidence="3 5" id="KW-1133">Transmembrane helix</keyword>
<gene>
    <name evidence="6" type="ORF">Pan241w_42000</name>
</gene>
<keyword evidence="7" id="KW-1185">Reference proteome</keyword>
<dbReference type="Proteomes" id="UP000317171">
    <property type="component" value="Chromosome"/>
</dbReference>
<keyword evidence="6" id="KW-0489">Methyltransferase</keyword>
<keyword evidence="6" id="KW-0808">Transferase</keyword>
<dbReference type="RefSeq" id="WP_145219267.1">
    <property type="nucleotide sequence ID" value="NZ_CP036269.1"/>
</dbReference>
<dbReference type="GO" id="GO:0008168">
    <property type="term" value="F:methyltransferase activity"/>
    <property type="evidence" value="ECO:0007669"/>
    <property type="project" value="UniProtKB-KW"/>
</dbReference>
<reference evidence="6 7" key="1">
    <citation type="submission" date="2019-02" db="EMBL/GenBank/DDBJ databases">
        <title>Deep-cultivation of Planctomycetes and their phenomic and genomic characterization uncovers novel biology.</title>
        <authorList>
            <person name="Wiegand S."/>
            <person name="Jogler M."/>
            <person name="Boedeker C."/>
            <person name="Pinto D."/>
            <person name="Vollmers J."/>
            <person name="Rivas-Marin E."/>
            <person name="Kohn T."/>
            <person name="Peeters S.H."/>
            <person name="Heuer A."/>
            <person name="Rast P."/>
            <person name="Oberbeckmann S."/>
            <person name="Bunk B."/>
            <person name="Jeske O."/>
            <person name="Meyerdierks A."/>
            <person name="Storesund J.E."/>
            <person name="Kallscheuer N."/>
            <person name="Luecker S."/>
            <person name="Lage O.M."/>
            <person name="Pohl T."/>
            <person name="Merkel B.J."/>
            <person name="Hornburger P."/>
            <person name="Mueller R.-W."/>
            <person name="Bruemmer F."/>
            <person name="Labrenz M."/>
            <person name="Spormann A.M."/>
            <person name="Op den Camp H."/>
            <person name="Overmann J."/>
            <person name="Amann R."/>
            <person name="Jetten M.S.M."/>
            <person name="Mascher T."/>
            <person name="Medema M.H."/>
            <person name="Devos D.P."/>
            <person name="Kaster A.-K."/>
            <person name="Ovreas L."/>
            <person name="Rohde M."/>
            <person name="Galperin M.Y."/>
            <person name="Jogler C."/>
        </authorList>
    </citation>
    <scope>NUCLEOTIDE SEQUENCE [LARGE SCALE GENOMIC DNA]</scope>
    <source>
        <strain evidence="6 7">Pan241w</strain>
    </source>
</reference>
<dbReference type="InterPro" id="IPR052527">
    <property type="entry name" value="Metal_cation-efflux_comp"/>
</dbReference>
<proteinExistence type="predicted"/>
<dbReference type="Gene3D" id="1.20.120.1630">
    <property type="match status" value="1"/>
</dbReference>
<evidence type="ECO:0000256" key="3">
    <source>
        <dbReference type="ARBA" id="ARBA00022989"/>
    </source>
</evidence>
<evidence type="ECO:0000313" key="6">
    <source>
        <dbReference type="EMBL" id="QDT44094.1"/>
    </source>
</evidence>
<feature type="transmembrane region" description="Helical" evidence="5">
    <location>
        <begin position="88"/>
        <end position="105"/>
    </location>
</feature>
<protein>
    <submittedName>
        <fullName evidence="6">Isoprenylcysteine carboxyl methyltransferase (ICMT) family protein</fullName>
    </submittedName>
</protein>